<name>A0A2H3C151_9AGAR</name>
<dbReference type="EMBL" id="KZ293422">
    <property type="protein sequence ID" value="PBK72048.1"/>
    <property type="molecule type" value="Genomic_DNA"/>
</dbReference>
<proteinExistence type="predicted"/>
<organism evidence="1 2">
    <name type="scientific">Armillaria solidipes</name>
    <dbReference type="NCBI Taxonomy" id="1076256"/>
    <lineage>
        <taxon>Eukaryota</taxon>
        <taxon>Fungi</taxon>
        <taxon>Dikarya</taxon>
        <taxon>Basidiomycota</taxon>
        <taxon>Agaricomycotina</taxon>
        <taxon>Agaricomycetes</taxon>
        <taxon>Agaricomycetidae</taxon>
        <taxon>Agaricales</taxon>
        <taxon>Marasmiineae</taxon>
        <taxon>Physalacriaceae</taxon>
        <taxon>Armillaria</taxon>
    </lineage>
</organism>
<evidence type="ECO:0000313" key="1">
    <source>
        <dbReference type="EMBL" id="PBK72048.1"/>
    </source>
</evidence>
<accession>A0A2H3C151</accession>
<dbReference type="Proteomes" id="UP000218334">
    <property type="component" value="Unassembled WGS sequence"/>
</dbReference>
<protein>
    <submittedName>
        <fullName evidence="1">Uncharacterized protein</fullName>
    </submittedName>
</protein>
<evidence type="ECO:0000313" key="2">
    <source>
        <dbReference type="Proteomes" id="UP000218334"/>
    </source>
</evidence>
<keyword evidence="2" id="KW-1185">Reference proteome</keyword>
<gene>
    <name evidence="1" type="ORF">ARMSODRAFT_972741</name>
</gene>
<dbReference type="AlphaFoldDB" id="A0A2H3C151"/>
<sequence length="257" mass="27776">MSDGVSRLPDCENKLDAGLAEALKYNSSLETPDISKNLCAGPALDKASQIQSSGSTPMERAARSFSSLYNSGLKFDGGLTFRDTVNSIQYKRIMYGAMTSGAAVPYLAEVSRINRLQLQQVELLAFCARKRLEAQMAARLGCVGPGRNEATFSMTPLPVACRWSHAERSQASVTGLTSSKVASPKLRAGAEKGYALLFFKTFELRIRSESYDPTSKIPVHISSYPEATAMERTAAFEGARDSGNRWCTCSSPTSGCP</sequence>
<reference evidence="2" key="1">
    <citation type="journal article" date="2017" name="Nat. Ecol. Evol.">
        <title>Genome expansion and lineage-specific genetic innovations in the forest pathogenic fungi Armillaria.</title>
        <authorList>
            <person name="Sipos G."/>
            <person name="Prasanna A.N."/>
            <person name="Walter M.C."/>
            <person name="O'Connor E."/>
            <person name="Balint B."/>
            <person name="Krizsan K."/>
            <person name="Kiss B."/>
            <person name="Hess J."/>
            <person name="Varga T."/>
            <person name="Slot J."/>
            <person name="Riley R."/>
            <person name="Boka B."/>
            <person name="Rigling D."/>
            <person name="Barry K."/>
            <person name="Lee J."/>
            <person name="Mihaltcheva S."/>
            <person name="LaButti K."/>
            <person name="Lipzen A."/>
            <person name="Waldron R."/>
            <person name="Moloney N.M."/>
            <person name="Sperisen C."/>
            <person name="Kredics L."/>
            <person name="Vagvoelgyi C."/>
            <person name="Patrignani A."/>
            <person name="Fitzpatrick D."/>
            <person name="Nagy I."/>
            <person name="Doyle S."/>
            <person name="Anderson J.B."/>
            <person name="Grigoriev I.V."/>
            <person name="Gueldener U."/>
            <person name="Muensterkoetter M."/>
            <person name="Nagy L.G."/>
        </authorList>
    </citation>
    <scope>NUCLEOTIDE SEQUENCE [LARGE SCALE GENOMIC DNA]</scope>
    <source>
        <strain evidence="2">28-4</strain>
    </source>
</reference>